<dbReference type="InterPro" id="IPR005835">
    <property type="entry name" value="NTP_transferase_dom"/>
</dbReference>
<dbReference type="CDD" id="cd02509">
    <property type="entry name" value="GDP-M1P_Guanylyltransferase"/>
    <property type="match status" value="1"/>
</dbReference>
<organism evidence="10 11">
    <name type="scientific">Candidatus Schekmanbacteria bacterium RBG_16_38_10</name>
    <dbReference type="NCBI Taxonomy" id="1817879"/>
    <lineage>
        <taxon>Bacteria</taxon>
        <taxon>Candidatus Schekmaniibacteriota</taxon>
    </lineage>
</organism>
<comment type="caution">
    <text evidence="10">The sequence shown here is derived from an EMBL/GenBank/DDBJ whole genome shotgun (WGS) entry which is preliminary data.</text>
</comment>
<accession>A0A1F7RN51</accession>
<dbReference type="EMBL" id="MGDE01000245">
    <property type="protein sequence ID" value="OGL42992.1"/>
    <property type="molecule type" value="Genomic_DNA"/>
</dbReference>
<evidence type="ECO:0000313" key="10">
    <source>
        <dbReference type="EMBL" id="OGL42992.1"/>
    </source>
</evidence>
<keyword evidence="3" id="KW-0808">Transferase</keyword>
<evidence type="ECO:0000259" key="9">
    <source>
        <dbReference type="Pfam" id="PF22640"/>
    </source>
</evidence>
<evidence type="ECO:0000256" key="3">
    <source>
        <dbReference type="ARBA" id="ARBA00022679"/>
    </source>
</evidence>
<evidence type="ECO:0000259" key="8">
    <source>
        <dbReference type="Pfam" id="PF00483"/>
    </source>
</evidence>
<dbReference type="SUPFAM" id="SSF53448">
    <property type="entry name" value="Nucleotide-diphospho-sugar transferases"/>
    <property type="match status" value="1"/>
</dbReference>
<dbReference type="GO" id="GO:0004475">
    <property type="term" value="F:mannose-1-phosphate guanylyltransferase (GTP) activity"/>
    <property type="evidence" value="ECO:0007669"/>
    <property type="project" value="UniProtKB-EC"/>
</dbReference>
<dbReference type="EC" id="2.7.7.13" evidence="2"/>
<dbReference type="Gene3D" id="3.90.550.10">
    <property type="entry name" value="Spore Coat Polysaccharide Biosynthesis Protein SpsA, Chain A"/>
    <property type="match status" value="1"/>
</dbReference>
<dbReference type="InterPro" id="IPR049577">
    <property type="entry name" value="GMPP_N"/>
</dbReference>
<proteinExistence type="inferred from homology"/>
<evidence type="ECO:0000256" key="6">
    <source>
        <dbReference type="ARBA" id="ARBA00023134"/>
    </source>
</evidence>
<dbReference type="GO" id="GO:0009298">
    <property type="term" value="P:GDP-mannose biosynthetic process"/>
    <property type="evidence" value="ECO:0007669"/>
    <property type="project" value="TreeGrafter"/>
</dbReference>
<dbReference type="SUPFAM" id="SSF159283">
    <property type="entry name" value="Guanosine diphospho-D-mannose pyrophosphorylase/mannose-6-phosphate isomerase linker domain"/>
    <property type="match status" value="1"/>
</dbReference>
<evidence type="ECO:0000256" key="2">
    <source>
        <dbReference type="ARBA" id="ARBA00012387"/>
    </source>
</evidence>
<comment type="catalytic activity">
    <reaction evidence="7">
        <text>alpha-D-mannose 1-phosphate + GTP + H(+) = GDP-alpha-D-mannose + diphosphate</text>
        <dbReference type="Rhea" id="RHEA:15229"/>
        <dbReference type="ChEBI" id="CHEBI:15378"/>
        <dbReference type="ChEBI" id="CHEBI:33019"/>
        <dbReference type="ChEBI" id="CHEBI:37565"/>
        <dbReference type="ChEBI" id="CHEBI:57527"/>
        <dbReference type="ChEBI" id="CHEBI:58409"/>
        <dbReference type="EC" id="2.7.7.13"/>
    </reaction>
</comment>
<evidence type="ECO:0000256" key="1">
    <source>
        <dbReference type="ARBA" id="ARBA00006115"/>
    </source>
</evidence>
<dbReference type="InterPro" id="IPR029044">
    <property type="entry name" value="Nucleotide-diphossugar_trans"/>
</dbReference>
<feature type="domain" description="Nucleotidyl transferase" evidence="8">
    <location>
        <begin position="4"/>
        <end position="284"/>
    </location>
</feature>
<dbReference type="Proteomes" id="UP000178797">
    <property type="component" value="Unassembled WGS sequence"/>
</dbReference>
<name>A0A1F7RN51_9BACT</name>
<dbReference type="AlphaFoldDB" id="A0A1F7RN51"/>
<dbReference type="GO" id="GO:0005525">
    <property type="term" value="F:GTP binding"/>
    <property type="evidence" value="ECO:0007669"/>
    <property type="project" value="UniProtKB-KW"/>
</dbReference>
<dbReference type="Pfam" id="PF00483">
    <property type="entry name" value="NTP_transferase"/>
    <property type="match status" value="1"/>
</dbReference>
<reference evidence="10 11" key="1">
    <citation type="journal article" date="2016" name="Nat. Commun.">
        <title>Thousands of microbial genomes shed light on interconnected biogeochemical processes in an aquifer system.</title>
        <authorList>
            <person name="Anantharaman K."/>
            <person name="Brown C.T."/>
            <person name="Hug L.A."/>
            <person name="Sharon I."/>
            <person name="Castelle C.J."/>
            <person name="Probst A.J."/>
            <person name="Thomas B.C."/>
            <person name="Singh A."/>
            <person name="Wilkins M.J."/>
            <person name="Karaoz U."/>
            <person name="Brodie E.L."/>
            <person name="Williams K.H."/>
            <person name="Hubbard S.S."/>
            <person name="Banfield J.F."/>
        </authorList>
    </citation>
    <scope>NUCLEOTIDE SEQUENCE [LARGE SCALE GENOMIC DNA]</scope>
</reference>
<dbReference type="Pfam" id="PF22640">
    <property type="entry name" value="ManC_GMP_beta-helix"/>
    <property type="match status" value="1"/>
</dbReference>
<sequence length="356" mass="40251">MYIVIMAGGRGTRFWPLSKGSLPKQLLKLINNRTMLQLTVERVIPVAKPENIFIVTNIDHAKEVSRQLPFIPKKNILQEPIGKNTAACIGLSAIYINRIDPNGKMIVLPSDHYITDPVNLKKLLISIDQSLDEMDYLFTIGFKPTYPETGYGYIQTGEKIKKTGSHQIYKVKNFVEKPDLETAKKYFKNKAFLWNSGIFGWKVETILKEIKKFLPSLFRGLQEIDTSLGKPQAFKVIKKVYGSFENISIDYGVMEKSSKIAIIPAQIHWKDVGSWNSLEEFLKKDSMNNAIAGKSVLIDTKNSIIFGTDQLIAALGVKDLIIVQAGGVVFVCHKKRSQEVKRIISALEERNLKDYL</sequence>
<keyword evidence="5" id="KW-0547">Nucleotide-binding</keyword>
<evidence type="ECO:0000256" key="4">
    <source>
        <dbReference type="ARBA" id="ARBA00022695"/>
    </source>
</evidence>
<dbReference type="PANTHER" id="PTHR46390:SF1">
    <property type="entry name" value="MANNOSE-1-PHOSPHATE GUANYLYLTRANSFERASE"/>
    <property type="match status" value="1"/>
</dbReference>
<dbReference type="PANTHER" id="PTHR46390">
    <property type="entry name" value="MANNOSE-1-PHOSPHATE GUANYLYLTRANSFERASE"/>
    <property type="match status" value="1"/>
</dbReference>
<gene>
    <name evidence="10" type="ORF">A2W05_11390</name>
</gene>
<dbReference type="InterPro" id="IPR051161">
    <property type="entry name" value="Mannose-6P_isomerase_type2"/>
</dbReference>
<dbReference type="FunFam" id="3.90.550.10:FF:000046">
    <property type="entry name" value="Mannose-1-phosphate guanylyltransferase (GDP)"/>
    <property type="match status" value="1"/>
</dbReference>
<protein>
    <recommendedName>
        <fullName evidence="2">mannose-1-phosphate guanylyltransferase</fullName>
        <ecNumber evidence="2">2.7.7.13</ecNumber>
    </recommendedName>
</protein>
<keyword evidence="6" id="KW-0342">GTP-binding</keyword>
<feature type="domain" description="MannoseP isomerase/GMP-like beta-helix" evidence="9">
    <location>
        <begin position="293"/>
        <end position="347"/>
    </location>
</feature>
<evidence type="ECO:0000256" key="7">
    <source>
        <dbReference type="ARBA" id="ARBA00047343"/>
    </source>
</evidence>
<comment type="similarity">
    <text evidence="1">Belongs to the mannose-6-phosphate isomerase type 2 family.</text>
</comment>
<evidence type="ECO:0000313" key="11">
    <source>
        <dbReference type="Proteomes" id="UP000178797"/>
    </source>
</evidence>
<dbReference type="InterPro" id="IPR054566">
    <property type="entry name" value="ManC/GMP-like_b-helix"/>
</dbReference>
<evidence type="ECO:0000256" key="5">
    <source>
        <dbReference type="ARBA" id="ARBA00022741"/>
    </source>
</evidence>
<keyword evidence="4" id="KW-0548">Nucleotidyltransferase</keyword>